<protein>
    <recommendedName>
        <fullName evidence="1">CoA-binding domain-containing protein</fullName>
    </recommendedName>
</protein>
<feature type="domain" description="CoA-binding" evidence="1">
    <location>
        <begin position="15"/>
        <end position="148"/>
    </location>
</feature>
<dbReference type="Pfam" id="PF13380">
    <property type="entry name" value="CoA_binding_2"/>
    <property type="match status" value="1"/>
</dbReference>
<accession>A0A1E4T1R1</accession>
<evidence type="ECO:0000259" key="1">
    <source>
        <dbReference type="Pfam" id="PF13380"/>
    </source>
</evidence>
<sequence length="157" mass="17488">MSSAIANFFQNHYKRTYLVIGASNSPNKFGYKVLRWYIAHKLNVVPINPTSKKICDLDAFSSVTSYIDSMKGDQEKMKNGICLSVITPPEVSLTAMQSLKDYKDLVHGVWFQPGSYDGEVIQYCNDELGFTRANNKLIYNGNCILVSGESGLVSSNL</sequence>
<dbReference type="Proteomes" id="UP000094801">
    <property type="component" value="Unassembled WGS sequence"/>
</dbReference>
<reference evidence="3" key="1">
    <citation type="submission" date="2016-04" db="EMBL/GenBank/DDBJ databases">
        <title>Comparative genomics of biotechnologically important yeasts.</title>
        <authorList>
            <consortium name="DOE Joint Genome Institute"/>
            <person name="Riley R."/>
            <person name="Haridas S."/>
            <person name="Wolfe K.H."/>
            <person name="Lopes M.R."/>
            <person name="Hittinger C.T."/>
            <person name="Goker M."/>
            <person name="Salamov A."/>
            <person name="Wisecaver J."/>
            <person name="Long T.M."/>
            <person name="Aerts A.L."/>
            <person name="Barry K."/>
            <person name="Choi C."/>
            <person name="Clum A."/>
            <person name="Coughlan A.Y."/>
            <person name="Deshpande S."/>
            <person name="Douglass A.P."/>
            <person name="Hanson S.J."/>
            <person name="Klenk H.-P."/>
            <person name="Labutti K."/>
            <person name="Lapidus A."/>
            <person name="Lindquist E."/>
            <person name="Lipzen A."/>
            <person name="Meier-Kolthoff J.P."/>
            <person name="Ohm R.A."/>
            <person name="Otillar R.P."/>
            <person name="Pangilinan J."/>
            <person name="Peng Y."/>
            <person name="Rokas A."/>
            <person name="Rosa C.A."/>
            <person name="Scheuner C."/>
            <person name="Sibirny A.A."/>
            <person name="Slot J.C."/>
            <person name="Stielow J.B."/>
            <person name="Sun H."/>
            <person name="Kurtzman C.P."/>
            <person name="Blackwell M."/>
            <person name="Grigoriev I.V."/>
            <person name="Jeffries T.W."/>
        </authorList>
    </citation>
    <scope>NUCLEOTIDE SEQUENCE [LARGE SCALE GENOMIC DNA]</scope>
    <source>
        <strain evidence="3">NRRL YB-2248</strain>
    </source>
</reference>
<dbReference type="PANTHER" id="PTHR33303:SF2">
    <property type="entry name" value="COA-BINDING DOMAIN-CONTAINING PROTEIN"/>
    <property type="match status" value="1"/>
</dbReference>
<dbReference type="Gene3D" id="3.40.50.720">
    <property type="entry name" value="NAD(P)-binding Rossmann-like Domain"/>
    <property type="match status" value="1"/>
</dbReference>
<evidence type="ECO:0000313" key="2">
    <source>
        <dbReference type="EMBL" id="ODV85695.1"/>
    </source>
</evidence>
<dbReference type="STRING" id="983967.A0A1E4T1R1"/>
<name>A0A1E4T1R1_9ASCO</name>
<dbReference type="OrthoDB" id="5138418at2759"/>
<gene>
    <name evidence="2" type="ORF">CANARDRAFT_198251</name>
</gene>
<dbReference type="EMBL" id="KV453851">
    <property type="protein sequence ID" value="ODV85695.1"/>
    <property type="molecule type" value="Genomic_DNA"/>
</dbReference>
<dbReference type="InterPro" id="IPR003781">
    <property type="entry name" value="CoA-bd"/>
</dbReference>
<evidence type="ECO:0000313" key="3">
    <source>
        <dbReference type="Proteomes" id="UP000094801"/>
    </source>
</evidence>
<dbReference type="InterPro" id="IPR036291">
    <property type="entry name" value="NAD(P)-bd_dom_sf"/>
</dbReference>
<proteinExistence type="predicted"/>
<keyword evidence="3" id="KW-1185">Reference proteome</keyword>
<dbReference type="AlphaFoldDB" id="A0A1E4T1R1"/>
<dbReference type="SUPFAM" id="SSF51735">
    <property type="entry name" value="NAD(P)-binding Rossmann-fold domains"/>
    <property type="match status" value="1"/>
</dbReference>
<organism evidence="2 3">
    <name type="scientific">[Candida] arabinofermentans NRRL YB-2248</name>
    <dbReference type="NCBI Taxonomy" id="983967"/>
    <lineage>
        <taxon>Eukaryota</taxon>
        <taxon>Fungi</taxon>
        <taxon>Dikarya</taxon>
        <taxon>Ascomycota</taxon>
        <taxon>Saccharomycotina</taxon>
        <taxon>Pichiomycetes</taxon>
        <taxon>Pichiales</taxon>
        <taxon>Pichiaceae</taxon>
        <taxon>Ogataea</taxon>
        <taxon>Ogataea/Candida clade</taxon>
    </lineage>
</organism>
<dbReference type="PANTHER" id="PTHR33303">
    <property type="entry name" value="CYTOPLASMIC PROTEIN-RELATED"/>
    <property type="match status" value="1"/>
</dbReference>